<dbReference type="AlphaFoldDB" id="A0A4V2YWM0"/>
<evidence type="ECO:0000313" key="1">
    <source>
        <dbReference type="EMBL" id="TDD85857.1"/>
    </source>
</evidence>
<dbReference type="Proteomes" id="UP000294513">
    <property type="component" value="Unassembled WGS sequence"/>
</dbReference>
<protein>
    <submittedName>
        <fullName evidence="1">Uncharacterized protein</fullName>
    </submittedName>
</protein>
<gene>
    <name evidence="1" type="ORF">E1298_18165</name>
</gene>
<keyword evidence="2" id="KW-1185">Reference proteome</keyword>
<dbReference type="EMBL" id="SMKU01000086">
    <property type="protein sequence ID" value="TDD85857.1"/>
    <property type="molecule type" value="Genomic_DNA"/>
</dbReference>
<name>A0A4V2YWM0_9ACTN</name>
<evidence type="ECO:0000313" key="2">
    <source>
        <dbReference type="Proteomes" id="UP000294513"/>
    </source>
</evidence>
<proteinExistence type="predicted"/>
<reference evidence="1 2" key="1">
    <citation type="submission" date="2019-03" db="EMBL/GenBank/DDBJ databases">
        <title>Draft genome sequences of novel Actinobacteria.</title>
        <authorList>
            <person name="Sahin N."/>
            <person name="Ay H."/>
            <person name="Saygin H."/>
        </authorList>
    </citation>
    <scope>NUCLEOTIDE SEQUENCE [LARGE SCALE GENOMIC DNA]</scope>
    <source>
        <strain evidence="1 2">H3C3</strain>
    </source>
</reference>
<organism evidence="1 2">
    <name type="scientific">Actinomadura rubrisoli</name>
    <dbReference type="NCBI Taxonomy" id="2530368"/>
    <lineage>
        <taxon>Bacteria</taxon>
        <taxon>Bacillati</taxon>
        <taxon>Actinomycetota</taxon>
        <taxon>Actinomycetes</taxon>
        <taxon>Streptosporangiales</taxon>
        <taxon>Thermomonosporaceae</taxon>
        <taxon>Actinomadura</taxon>
    </lineage>
</organism>
<accession>A0A4V2YWM0</accession>
<dbReference type="RefSeq" id="WP_131894734.1">
    <property type="nucleotide sequence ID" value="NZ_SMKU01000086.1"/>
</dbReference>
<comment type="caution">
    <text evidence="1">The sequence shown here is derived from an EMBL/GenBank/DDBJ whole genome shotgun (WGS) entry which is preliminary data.</text>
</comment>
<sequence length="73" mass="8076">MLPGELRRAAQDALLAREQGRADVERARAKAASLRTLANAARILEEHPSLLRLRTHQVAAKPGTWIVLDQRGN</sequence>
<dbReference type="OrthoDB" id="3285280at2"/>